<dbReference type="Proteomes" id="UP000059188">
    <property type="component" value="Unassembled WGS sequence"/>
</dbReference>
<sequence length="79" mass="8500">MPEHQPRKEQTGDLAGPSGPSKSGSCMNTICSMQAMRRALTTTSICYCFEPSGARGPPPPPQYINSPILAALSCQRHRP</sequence>
<evidence type="ECO:0000256" key="1">
    <source>
        <dbReference type="SAM" id="MobiDB-lite"/>
    </source>
</evidence>
<reference evidence="2 3" key="1">
    <citation type="submission" date="2014-11" db="EMBL/GenBank/DDBJ databases">
        <authorList>
            <person name="Wibberg Daniel"/>
        </authorList>
    </citation>
    <scope>NUCLEOTIDE SEQUENCE [LARGE SCALE GENOMIC DNA]</scope>
    <source>
        <strain evidence="2">Rhizoctonia solani AG1-IB 7/3/14</strain>
    </source>
</reference>
<feature type="compositionally biased region" description="Basic and acidic residues" evidence="1">
    <location>
        <begin position="1"/>
        <end position="11"/>
    </location>
</feature>
<proteinExistence type="predicted"/>
<keyword evidence="3" id="KW-1185">Reference proteome</keyword>
<dbReference type="AlphaFoldDB" id="A0A0B7G277"/>
<name>A0A0B7G277_THACB</name>
<protein>
    <submittedName>
        <fullName evidence="2">Uncharacterized protein</fullName>
    </submittedName>
</protein>
<dbReference type="EMBL" id="LN679107">
    <property type="protein sequence ID" value="CEL63214.1"/>
    <property type="molecule type" value="Genomic_DNA"/>
</dbReference>
<evidence type="ECO:0000313" key="3">
    <source>
        <dbReference type="Proteomes" id="UP000059188"/>
    </source>
</evidence>
<gene>
    <name evidence="2" type="ORF">RSOLAG1IB_05256</name>
</gene>
<evidence type="ECO:0000313" key="2">
    <source>
        <dbReference type="EMBL" id="CEL63214.1"/>
    </source>
</evidence>
<organism evidence="2 3">
    <name type="scientific">Thanatephorus cucumeris (strain AG1-IB / isolate 7/3/14)</name>
    <name type="common">Lettuce bottom rot fungus</name>
    <name type="synonym">Rhizoctonia solani</name>
    <dbReference type="NCBI Taxonomy" id="1108050"/>
    <lineage>
        <taxon>Eukaryota</taxon>
        <taxon>Fungi</taxon>
        <taxon>Dikarya</taxon>
        <taxon>Basidiomycota</taxon>
        <taxon>Agaricomycotina</taxon>
        <taxon>Agaricomycetes</taxon>
        <taxon>Cantharellales</taxon>
        <taxon>Ceratobasidiaceae</taxon>
        <taxon>Rhizoctonia</taxon>
        <taxon>Rhizoctonia solani AG-1</taxon>
    </lineage>
</organism>
<feature type="region of interest" description="Disordered" evidence="1">
    <location>
        <begin position="1"/>
        <end position="23"/>
    </location>
</feature>
<accession>A0A0B7G277</accession>